<dbReference type="InterPro" id="IPR050328">
    <property type="entry name" value="Dev_Immune_Receptor"/>
</dbReference>
<dbReference type="InterPro" id="IPR003591">
    <property type="entry name" value="Leu-rich_rpt_typical-subtyp"/>
</dbReference>
<keyword evidence="1" id="KW-0433">Leucine-rich repeat</keyword>
<evidence type="ECO:0000256" key="1">
    <source>
        <dbReference type="ARBA" id="ARBA00022614"/>
    </source>
</evidence>
<dbReference type="InterPro" id="IPR000483">
    <property type="entry name" value="Cys-rich_flank_reg_C"/>
</dbReference>
<name>A0ABN8BDJ9_CHISP</name>
<evidence type="ECO:0000256" key="2">
    <source>
        <dbReference type="ARBA" id="ARBA00022729"/>
    </source>
</evidence>
<keyword evidence="7" id="KW-1185">Reference proteome</keyword>
<accession>A0ABN8BDJ9</accession>
<protein>
    <recommendedName>
        <fullName evidence="5">LRRCT domain-containing protein</fullName>
    </recommendedName>
</protein>
<dbReference type="InterPro" id="IPR001611">
    <property type="entry name" value="Leu-rich_rpt"/>
</dbReference>
<dbReference type="PRINTS" id="PR00019">
    <property type="entry name" value="LEURICHRPT"/>
</dbReference>
<feature type="domain" description="LRRCT" evidence="5">
    <location>
        <begin position="371"/>
        <end position="427"/>
    </location>
</feature>
<dbReference type="SMART" id="SM00082">
    <property type="entry name" value="LRRCT"/>
    <property type="match status" value="1"/>
</dbReference>
<dbReference type="SUPFAM" id="SSF52058">
    <property type="entry name" value="L domain-like"/>
    <property type="match status" value="1"/>
</dbReference>
<sequence>MASKVILFFIIAVTAERASSLEGDTVAEAVNNTDLVNMQWGICLKCICKDDKVDCSNQELTKYFSKDEWAALKDFKPRTIDMSYNSFENITVMAELPIEVLNLSRCGIQSIESHAFLSLQNLKVLDLSHNKLTSSYGPQVDGYTRPRYKPLMSIEVLNLAYNDLHSFNLDLFNQITHPTELDLSGNPMSNTNDDDDKFVEERWARGTKILHLRSCHLEAINSLFLFSFGSVTRLDLSDNLLTVVPDGLGELRGLLYLNLNQNPIRALVRDPMRPGYPYLTKLKELHMCNMPNLTEIGDGAMASLRSLEKLHLSFNPQLRRISRTALVRHTGQDHESPMVKELYMKSNALSELDPKLLSRWDLLSAIDVSGNPFRCDCETQWMVNNLVPIVDKINPNASIDMVCSEPEEMRGITMRHLYENNRIKRCGEEQRPERHVFVPGGAMLTSISELLLVCCLLFPLWWL</sequence>
<feature type="chain" id="PRO_5046373426" description="LRRCT domain-containing protein" evidence="4">
    <location>
        <begin position="21"/>
        <end position="463"/>
    </location>
</feature>
<feature type="signal peptide" evidence="4">
    <location>
        <begin position="1"/>
        <end position="20"/>
    </location>
</feature>
<keyword evidence="3" id="KW-0677">Repeat</keyword>
<keyword evidence="2 4" id="KW-0732">Signal</keyword>
<organism evidence="6 7">
    <name type="scientific">Chilo suppressalis</name>
    <name type="common">Asiatic rice borer moth</name>
    <dbReference type="NCBI Taxonomy" id="168631"/>
    <lineage>
        <taxon>Eukaryota</taxon>
        <taxon>Metazoa</taxon>
        <taxon>Ecdysozoa</taxon>
        <taxon>Arthropoda</taxon>
        <taxon>Hexapoda</taxon>
        <taxon>Insecta</taxon>
        <taxon>Pterygota</taxon>
        <taxon>Neoptera</taxon>
        <taxon>Endopterygota</taxon>
        <taxon>Lepidoptera</taxon>
        <taxon>Glossata</taxon>
        <taxon>Ditrysia</taxon>
        <taxon>Pyraloidea</taxon>
        <taxon>Crambidae</taxon>
        <taxon>Crambinae</taxon>
        <taxon>Chilo</taxon>
    </lineage>
</organism>
<evidence type="ECO:0000256" key="3">
    <source>
        <dbReference type="ARBA" id="ARBA00022737"/>
    </source>
</evidence>
<proteinExistence type="predicted"/>
<dbReference type="Gene3D" id="3.80.10.10">
    <property type="entry name" value="Ribonuclease Inhibitor"/>
    <property type="match status" value="2"/>
</dbReference>
<evidence type="ECO:0000313" key="7">
    <source>
        <dbReference type="Proteomes" id="UP001153292"/>
    </source>
</evidence>
<dbReference type="SMART" id="SM00369">
    <property type="entry name" value="LRR_TYP"/>
    <property type="match status" value="5"/>
</dbReference>
<dbReference type="Proteomes" id="UP001153292">
    <property type="component" value="Chromosome 29"/>
</dbReference>
<dbReference type="InterPro" id="IPR032675">
    <property type="entry name" value="LRR_dom_sf"/>
</dbReference>
<gene>
    <name evidence="6" type="ORF">CHILSU_LOCUS7830</name>
</gene>
<evidence type="ECO:0000313" key="6">
    <source>
        <dbReference type="EMBL" id="CAH0404489.1"/>
    </source>
</evidence>
<reference evidence="6" key="1">
    <citation type="submission" date="2021-12" db="EMBL/GenBank/DDBJ databases">
        <authorList>
            <person name="King R."/>
        </authorList>
    </citation>
    <scope>NUCLEOTIDE SEQUENCE</scope>
</reference>
<dbReference type="PANTHER" id="PTHR24373">
    <property type="entry name" value="SLIT RELATED LEUCINE-RICH REPEAT NEURONAL PROTEIN"/>
    <property type="match status" value="1"/>
</dbReference>
<evidence type="ECO:0000256" key="4">
    <source>
        <dbReference type="SAM" id="SignalP"/>
    </source>
</evidence>
<dbReference type="Pfam" id="PF13855">
    <property type="entry name" value="LRR_8"/>
    <property type="match status" value="2"/>
</dbReference>
<dbReference type="PANTHER" id="PTHR24373:SF392">
    <property type="entry name" value="NEPHROCAN"/>
    <property type="match status" value="1"/>
</dbReference>
<dbReference type="EMBL" id="OU963922">
    <property type="protein sequence ID" value="CAH0404489.1"/>
    <property type="molecule type" value="Genomic_DNA"/>
</dbReference>
<evidence type="ECO:0000259" key="5">
    <source>
        <dbReference type="SMART" id="SM00082"/>
    </source>
</evidence>